<comment type="subunit">
    <text evidence="2 5">Homopentamer.</text>
</comment>
<dbReference type="GO" id="GO:0071973">
    <property type="term" value="P:bacterial-type flagellum-dependent cell motility"/>
    <property type="evidence" value="ECO:0007669"/>
    <property type="project" value="TreeGrafter"/>
</dbReference>
<organism evidence="8 9">
    <name type="scientific">Candidatus Nitrosymbiomonas proteolyticus</name>
    <dbReference type="NCBI Taxonomy" id="2608984"/>
    <lineage>
        <taxon>Bacteria</taxon>
        <taxon>Bacillati</taxon>
        <taxon>Armatimonadota</taxon>
        <taxon>Armatimonadota incertae sedis</taxon>
        <taxon>Candidatus Nitrosymbiomonas</taxon>
    </lineage>
</organism>
<dbReference type="KEGG" id="npy:NPRO_22650"/>
<evidence type="ECO:0000256" key="1">
    <source>
        <dbReference type="ARBA" id="ARBA00009764"/>
    </source>
</evidence>
<feature type="domain" description="Flagellar hook-associated protein 2 C-terminal" evidence="7">
    <location>
        <begin position="325"/>
        <end position="486"/>
    </location>
</feature>
<evidence type="ECO:0000259" key="6">
    <source>
        <dbReference type="Pfam" id="PF02465"/>
    </source>
</evidence>
<keyword evidence="8" id="KW-0969">Cilium</keyword>
<keyword evidence="4 5" id="KW-0975">Bacterial flagellum</keyword>
<dbReference type="EMBL" id="AP021858">
    <property type="protein sequence ID" value="BBO24670.1"/>
    <property type="molecule type" value="Genomic_DNA"/>
</dbReference>
<evidence type="ECO:0000259" key="7">
    <source>
        <dbReference type="Pfam" id="PF07195"/>
    </source>
</evidence>
<dbReference type="PANTHER" id="PTHR30288">
    <property type="entry name" value="FLAGELLAR CAP/ASSEMBLY PROTEIN FLID"/>
    <property type="match status" value="1"/>
</dbReference>
<name>A0A809RB29_9BACT</name>
<dbReference type="GO" id="GO:0009424">
    <property type="term" value="C:bacterial-type flagellum hook"/>
    <property type="evidence" value="ECO:0007669"/>
    <property type="project" value="UniProtKB-UniRule"/>
</dbReference>
<evidence type="ECO:0000256" key="5">
    <source>
        <dbReference type="RuleBase" id="RU362066"/>
    </source>
</evidence>
<dbReference type="InterPro" id="IPR010809">
    <property type="entry name" value="FliD_C"/>
</dbReference>
<dbReference type="Pfam" id="PF07195">
    <property type="entry name" value="FliD_C"/>
    <property type="match status" value="2"/>
</dbReference>
<dbReference type="Proteomes" id="UP000662873">
    <property type="component" value="Chromosome"/>
</dbReference>
<dbReference type="Pfam" id="PF07196">
    <property type="entry name" value="Flagellin_IN"/>
    <property type="match status" value="1"/>
</dbReference>
<keyword evidence="8" id="KW-0966">Cell projection</keyword>
<keyword evidence="3" id="KW-0175">Coiled coil</keyword>
<evidence type="ECO:0000256" key="4">
    <source>
        <dbReference type="ARBA" id="ARBA00023143"/>
    </source>
</evidence>
<dbReference type="InterPro" id="IPR010810">
    <property type="entry name" value="Flagellin_hook_IN_motif"/>
</dbReference>
<dbReference type="InterPro" id="IPR040026">
    <property type="entry name" value="FliD"/>
</dbReference>
<protein>
    <recommendedName>
        <fullName evidence="5">Flagellar hook-associated protein 2</fullName>
        <shortName evidence="5">HAP2</shortName>
    </recommendedName>
    <alternativeName>
        <fullName evidence="5">Flagellar cap protein</fullName>
    </alternativeName>
</protein>
<evidence type="ECO:0000256" key="3">
    <source>
        <dbReference type="ARBA" id="ARBA00023054"/>
    </source>
</evidence>
<dbReference type="AlphaFoldDB" id="A0A809RB29"/>
<accession>A0A809RB29</accession>
<reference evidence="8" key="1">
    <citation type="journal article" name="DNA Res.">
        <title>The physiological potential of anammox bacteria as revealed by their core genome structure.</title>
        <authorList>
            <person name="Okubo T."/>
            <person name="Toyoda A."/>
            <person name="Fukuhara K."/>
            <person name="Uchiyama I."/>
            <person name="Harigaya Y."/>
            <person name="Kuroiwa M."/>
            <person name="Suzuki T."/>
            <person name="Murakami Y."/>
            <person name="Suwa Y."/>
            <person name="Takami H."/>
        </authorList>
    </citation>
    <scope>NUCLEOTIDE SEQUENCE</scope>
    <source>
        <strain evidence="8">317325-2</strain>
    </source>
</reference>
<dbReference type="GO" id="GO:0005576">
    <property type="term" value="C:extracellular region"/>
    <property type="evidence" value="ECO:0007669"/>
    <property type="project" value="UniProtKB-SubCell"/>
</dbReference>
<evidence type="ECO:0000256" key="2">
    <source>
        <dbReference type="ARBA" id="ARBA00011255"/>
    </source>
</evidence>
<feature type="domain" description="Flagellar hook-associated protein 2 C-terminal" evidence="7">
    <location>
        <begin position="666"/>
        <end position="739"/>
    </location>
</feature>
<dbReference type="GO" id="GO:0009421">
    <property type="term" value="C:bacterial-type flagellum filament cap"/>
    <property type="evidence" value="ECO:0007669"/>
    <property type="project" value="InterPro"/>
</dbReference>
<evidence type="ECO:0000313" key="9">
    <source>
        <dbReference type="Proteomes" id="UP000662873"/>
    </source>
</evidence>
<dbReference type="GO" id="GO:0007155">
    <property type="term" value="P:cell adhesion"/>
    <property type="evidence" value="ECO:0007669"/>
    <property type="project" value="InterPro"/>
</dbReference>
<keyword evidence="8" id="KW-0282">Flagellum</keyword>
<keyword evidence="5" id="KW-0964">Secreted</keyword>
<evidence type="ECO:0000313" key="8">
    <source>
        <dbReference type="EMBL" id="BBO24670.1"/>
    </source>
</evidence>
<dbReference type="Pfam" id="PF02465">
    <property type="entry name" value="FliD_N"/>
    <property type="match status" value="1"/>
</dbReference>
<proteinExistence type="inferred from homology"/>
<dbReference type="PANTHER" id="PTHR30288:SF0">
    <property type="entry name" value="FLAGELLAR HOOK-ASSOCIATED PROTEIN 2"/>
    <property type="match status" value="1"/>
</dbReference>
<sequence>MIGSSLSGISFSGLSSGIDSESIISRLLQIEAIPINRLESQKAQLQSRQTILQQLKGQVSNLAGAGSKLNSASTYQAIKAASSDTAVATMSAGTSSQAGTYELTVSKLAKAHKVSSSAQANTTDALGYSGTFVVNGEAVEVTASDTLKTLAQKINDKQAGVVASVLDGGTNNAYLTITSSKSGASNKAQVADLSGTVAADLGLISGGSSIRSAITNGATSVAFTSSSTAVGELMGVSGLGSLTFSVNSVDVTVDFDDDSLQDIANAINAAGTGATASVRSETVDGTTVYHLDISGASTPTFTDPDSALHALGILQQGFGSVLVTAQDAEYTLDGVSLTSATNTVTGVIPDVTLTLLQADETTPKTSTLTLTRDDEKIVSNVKEVMNAFNSLIDFIRANSAFDKETFQSGPLFGDSTARQVEDTVSNLVFRTVDGLTGTYTNLADIGFSFDDQGKLTLDESQLSTAIASNLSEVSAVFRAMGSSTANTLTYISSTDKTVASGSGYYSVNITQVATKGDLVAGVAQSSNTANSEILTFSGSLFGSTPYDLLVPSGYSQSAVVDLINNDSKLQDIVVATVEGGFLKIASKNYGTSNDFTVVSNVAAASDSTGIGLEGESAKTDALDVAGTINGEEATGNGQYLTGNSGNATTDGLQIQYTGTTLGDVGSIQLTQGIGALLQAQINSMTDSINGLFAANDQSIQSQVETIDDSIERLTEALLVKKQSLQQRFAAMEQAISQLQTQQTRLSSMFG</sequence>
<dbReference type="InterPro" id="IPR003481">
    <property type="entry name" value="FliD_N"/>
</dbReference>
<feature type="domain" description="Flagellar hook-associated protein 2 N-terminal" evidence="6">
    <location>
        <begin position="16"/>
        <end position="112"/>
    </location>
</feature>
<comment type="similarity">
    <text evidence="1 5">Belongs to the FliD family.</text>
</comment>
<comment type="subcellular location">
    <subcellularLocation>
        <location evidence="5">Secreted</location>
    </subcellularLocation>
    <subcellularLocation>
        <location evidence="5">Bacterial flagellum</location>
    </subcellularLocation>
</comment>
<gene>
    <name evidence="8" type="ORF">NPRO_22650</name>
</gene>
<comment type="function">
    <text evidence="5">Required for morphogenesis and for the elongation of the flagellar filament by facilitating polymerization of the flagellin monomers at the tip of growing filament. Forms a capping structure, which prevents flagellin subunits (transported through the central channel of the flagellum) from leaking out without polymerization at the distal end.</text>
</comment>